<dbReference type="OrthoDB" id="3993783at2759"/>
<dbReference type="RefSeq" id="XP_022460306.1">
    <property type="nucleotide sequence ID" value="XM_022601017.1"/>
</dbReference>
<dbReference type="EMBL" id="HG793129">
    <property type="protein sequence ID" value="CDK28316.1"/>
    <property type="molecule type" value="Genomic_DNA"/>
</dbReference>
<name>W6MNW2_9ASCO</name>
<protein>
    <submittedName>
        <fullName evidence="2">Uncharacterized protein</fullName>
    </submittedName>
</protein>
<evidence type="ECO:0000313" key="3">
    <source>
        <dbReference type="Proteomes" id="UP000019384"/>
    </source>
</evidence>
<reference evidence="2" key="2">
    <citation type="submission" date="2014-02" db="EMBL/GenBank/DDBJ databases">
        <title>Complete DNA sequence of /Kuraishia capsulata/ illustrates novel genomic features among budding yeasts (/Saccharomycotina/).</title>
        <authorList>
            <person name="Morales L."/>
            <person name="Noel B."/>
            <person name="Porcel B."/>
            <person name="Marcet-Houben M."/>
            <person name="Hullo M-F."/>
            <person name="Sacerdot C."/>
            <person name="Tekaia F."/>
            <person name="Leh-Louis V."/>
            <person name="Despons L."/>
            <person name="Khanna V."/>
            <person name="Aury J-M."/>
            <person name="Barbe V."/>
            <person name="Couloux A."/>
            <person name="Labadie K."/>
            <person name="Pelletier E."/>
            <person name="Souciet J-L."/>
            <person name="Boekhout T."/>
            <person name="Gabaldon T."/>
            <person name="Wincker P."/>
            <person name="Dujon B."/>
        </authorList>
    </citation>
    <scope>NUCLEOTIDE SEQUENCE</scope>
    <source>
        <strain evidence="2">CBS 1993</strain>
    </source>
</reference>
<keyword evidence="3" id="KW-1185">Reference proteome</keyword>
<gene>
    <name evidence="2" type="ORF">KUCA_T00004298001</name>
</gene>
<accession>W6MNW2</accession>
<keyword evidence="1" id="KW-0175">Coiled coil</keyword>
<evidence type="ECO:0000313" key="2">
    <source>
        <dbReference type="EMBL" id="CDK28316.1"/>
    </source>
</evidence>
<feature type="coiled-coil region" evidence="1">
    <location>
        <begin position="184"/>
        <end position="211"/>
    </location>
</feature>
<evidence type="ECO:0000256" key="1">
    <source>
        <dbReference type="SAM" id="Coils"/>
    </source>
</evidence>
<reference evidence="2" key="1">
    <citation type="submission" date="2013-12" db="EMBL/GenBank/DDBJ databases">
        <authorList>
            <person name="Genoscope - CEA"/>
        </authorList>
    </citation>
    <scope>NUCLEOTIDE SEQUENCE</scope>
    <source>
        <strain evidence="2">CBS 1993</strain>
    </source>
</reference>
<organism evidence="2 3">
    <name type="scientific">Kuraishia capsulata CBS 1993</name>
    <dbReference type="NCBI Taxonomy" id="1382522"/>
    <lineage>
        <taxon>Eukaryota</taxon>
        <taxon>Fungi</taxon>
        <taxon>Dikarya</taxon>
        <taxon>Ascomycota</taxon>
        <taxon>Saccharomycotina</taxon>
        <taxon>Pichiomycetes</taxon>
        <taxon>Pichiales</taxon>
        <taxon>Pichiaceae</taxon>
        <taxon>Kuraishia</taxon>
    </lineage>
</organism>
<sequence length="245" mass="28221">MERISVSGRATNEIEAIVANRRKVYDVDIEQYLEFRKELWAVSNSVKLGKAADPNRLKELALTLERLQTRLGLNVRLEKLKYSRLSSENEHMDMLIDSQLSGLVTQMDSENRRLRLTTDRLKRDYRKKLQLNRLIRNFKSAESLIKLDSAQISALFNNAEIEDVVKHSSQVDGRQGQKTYTFRKQNLSASCRELEKAIESKKAECAALRISINSNREKWLKISQRIKFVAESLSGVDGDDMEVES</sequence>
<proteinExistence type="predicted"/>
<dbReference type="HOGENOM" id="CLU_1133734_0_0_1"/>
<dbReference type="GeneID" id="34521694"/>
<dbReference type="AlphaFoldDB" id="W6MNW2"/>
<dbReference type="Proteomes" id="UP000019384">
    <property type="component" value="Unassembled WGS sequence"/>
</dbReference>